<proteinExistence type="predicted"/>
<name>A0ABQ0VC70_ENTMU</name>
<sequence length="129" mass="14991">MIPKFRALNIKTGFWFDEQELVFCDGKWFQDWRSFEDDFPLDMRDCVVMQSTGLKDKNGVEIFEGDIVKKTNGSIGYVVYLQQEAGFVVVLKKSDYRLGHRNTGEPYKEATNHEVIGNVYENPELLEVK</sequence>
<dbReference type="InterPro" id="IPR010024">
    <property type="entry name" value="CHP16711"/>
</dbReference>
<dbReference type="EMBL" id="BJWA01000007">
    <property type="protein sequence ID" value="GEL80078.1"/>
    <property type="molecule type" value="Genomic_DNA"/>
</dbReference>
<dbReference type="Gene3D" id="2.30.30.290">
    <property type="entry name" value="YopX-like domains"/>
    <property type="match status" value="1"/>
</dbReference>
<reference evidence="2 3" key="1">
    <citation type="submission" date="2019-07" db="EMBL/GenBank/DDBJ databases">
        <title>Whole genome shotgun sequence of Enterococcus mundtii NBRC 100490.</title>
        <authorList>
            <person name="Hosoyama A."/>
            <person name="Uohara A."/>
            <person name="Ohji S."/>
            <person name="Ichikawa N."/>
        </authorList>
    </citation>
    <scope>NUCLEOTIDE SEQUENCE [LARGE SCALE GENOMIC DNA]</scope>
    <source>
        <strain evidence="2 3">NBRC 100490</strain>
    </source>
</reference>
<organism evidence="2 3">
    <name type="scientific">Enterococcus mundtii</name>
    <dbReference type="NCBI Taxonomy" id="53346"/>
    <lineage>
        <taxon>Bacteria</taxon>
        <taxon>Bacillati</taxon>
        <taxon>Bacillota</taxon>
        <taxon>Bacilli</taxon>
        <taxon>Lactobacillales</taxon>
        <taxon>Enterococcaceae</taxon>
        <taxon>Enterococcus</taxon>
    </lineage>
</organism>
<dbReference type="SUPFAM" id="SSF159006">
    <property type="entry name" value="YopX-like"/>
    <property type="match status" value="1"/>
</dbReference>
<dbReference type="Pfam" id="PF09643">
    <property type="entry name" value="YopX"/>
    <property type="match status" value="1"/>
</dbReference>
<keyword evidence="3" id="KW-1185">Reference proteome</keyword>
<comment type="caution">
    <text evidence="2">The sequence shown here is derived from an EMBL/GenBank/DDBJ whole genome shotgun (WGS) entry which is preliminary data.</text>
</comment>
<evidence type="ECO:0000313" key="2">
    <source>
        <dbReference type="EMBL" id="GEL80078.1"/>
    </source>
</evidence>
<gene>
    <name evidence="2" type="ORF">EMU01_12220</name>
</gene>
<evidence type="ECO:0000259" key="1">
    <source>
        <dbReference type="Pfam" id="PF09643"/>
    </source>
</evidence>
<feature type="domain" description="YopX protein" evidence="1">
    <location>
        <begin position="4"/>
        <end position="127"/>
    </location>
</feature>
<dbReference type="RefSeq" id="WP_071866786.1">
    <property type="nucleotide sequence ID" value="NZ_BJWA01000007.1"/>
</dbReference>
<dbReference type="InterPro" id="IPR019096">
    <property type="entry name" value="YopX_protein"/>
</dbReference>
<dbReference type="NCBIfam" id="TIGR01671">
    <property type="entry name" value="phage_TIGR01671"/>
    <property type="match status" value="1"/>
</dbReference>
<dbReference type="InterPro" id="IPR023385">
    <property type="entry name" value="YopX-like_C"/>
</dbReference>
<dbReference type="Proteomes" id="UP000321175">
    <property type="component" value="Unassembled WGS sequence"/>
</dbReference>
<dbReference type="GeneID" id="60999694"/>
<evidence type="ECO:0000313" key="3">
    <source>
        <dbReference type="Proteomes" id="UP000321175"/>
    </source>
</evidence>
<protein>
    <recommendedName>
        <fullName evidence="1">YopX protein domain-containing protein</fullName>
    </recommendedName>
</protein>
<accession>A0ABQ0VC70</accession>